<evidence type="ECO:0000313" key="2">
    <source>
        <dbReference type="Proteomes" id="UP000050280"/>
    </source>
</evidence>
<accession>A0A0N8H431</accession>
<dbReference type="Proteomes" id="UP000050280">
    <property type="component" value="Unassembled WGS sequence"/>
</dbReference>
<dbReference type="AlphaFoldDB" id="A0A0N8H431"/>
<keyword evidence="2" id="KW-1185">Reference proteome</keyword>
<dbReference type="STRING" id="1300341.I595_1886"/>
<comment type="caution">
    <text evidence="1">The sequence shown here is derived from an EMBL/GenBank/DDBJ whole genome shotgun (WGS) entry which is preliminary data.</text>
</comment>
<name>A0A0N8H431_9FLAO</name>
<organism evidence="1 2">
    <name type="scientific">Croceitalea dokdonensis DOKDO 023</name>
    <dbReference type="NCBI Taxonomy" id="1300341"/>
    <lineage>
        <taxon>Bacteria</taxon>
        <taxon>Pseudomonadati</taxon>
        <taxon>Bacteroidota</taxon>
        <taxon>Flavobacteriia</taxon>
        <taxon>Flavobacteriales</taxon>
        <taxon>Flavobacteriaceae</taxon>
        <taxon>Croceitalea</taxon>
    </lineage>
</organism>
<sequence length="38" mass="4402">MPQSKSLCLWCLKKSASPYFKADLPGIKAACKNFRFWH</sequence>
<protein>
    <submittedName>
        <fullName evidence="1">Uncharacterized protein</fullName>
    </submittedName>
</protein>
<reference evidence="1 2" key="1">
    <citation type="submission" date="2015-09" db="EMBL/GenBank/DDBJ databases">
        <title>Genome sequence of the marine flavobacterium Croceitalea dokdonensis DOKDO 023 that contains proton- and sodium-pumping rhodopsins.</title>
        <authorList>
            <person name="Kwon S.-K."/>
            <person name="Lee H.K."/>
            <person name="Kwak M.-J."/>
            <person name="Kim J.F."/>
        </authorList>
    </citation>
    <scope>NUCLEOTIDE SEQUENCE [LARGE SCALE GENOMIC DNA]</scope>
    <source>
        <strain evidence="1 2">DOKDO 023</strain>
    </source>
</reference>
<proteinExistence type="predicted"/>
<gene>
    <name evidence="1" type="ORF">I595_1886</name>
</gene>
<dbReference type="EMBL" id="LDJX01000003">
    <property type="protein sequence ID" value="KPM32236.1"/>
    <property type="molecule type" value="Genomic_DNA"/>
</dbReference>
<evidence type="ECO:0000313" key="1">
    <source>
        <dbReference type="EMBL" id="KPM32236.1"/>
    </source>
</evidence>